<dbReference type="GO" id="GO:0015031">
    <property type="term" value="P:protein transport"/>
    <property type="evidence" value="ECO:0007669"/>
    <property type="project" value="UniProtKB-KW"/>
</dbReference>
<evidence type="ECO:0000256" key="2">
    <source>
        <dbReference type="ARBA" id="ARBA00007891"/>
    </source>
</evidence>
<comment type="caution">
    <text evidence="12">The sequence shown here is derived from an EMBL/GenBank/DDBJ whole genome shotgun (WGS) entry which is preliminary data.</text>
</comment>
<comment type="subcellular location">
    <subcellularLocation>
        <location evidence="1">Endoplasmic reticulum membrane</location>
        <topology evidence="1">Single-pass type IV membrane protein</topology>
    </subcellularLocation>
</comment>
<dbReference type="AlphaFoldDB" id="A0A9D4ZIM6"/>
<proteinExistence type="inferred from homology"/>
<name>A0A9D4ZIM6_ADICA</name>
<protein>
    <submittedName>
        <fullName evidence="12">Uncharacterized protein</fullName>
    </submittedName>
</protein>
<evidence type="ECO:0000256" key="6">
    <source>
        <dbReference type="ARBA" id="ARBA00022892"/>
    </source>
</evidence>
<dbReference type="Pfam" id="PF09753">
    <property type="entry name" value="Use1"/>
    <property type="match status" value="1"/>
</dbReference>
<evidence type="ECO:0000256" key="5">
    <source>
        <dbReference type="ARBA" id="ARBA00022824"/>
    </source>
</evidence>
<feature type="transmembrane region" description="Helical" evidence="11">
    <location>
        <begin position="246"/>
        <end position="265"/>
    </location>
</feature>
<dbReference type="OrthoDB" id="4506189at2759"/>
<dbReference type="GO" id="GO:0005789">
    <property type="term" value="C:endoplasmic reticulum membrane"/>
    <property type="evidence" value="ECO:0007669"/>
    <property type="project" value="UniProtKB-SubCell"/>
</dbReference>
<dbReference type="GO" id="GO:0031201">
    <property type="term" value="C:SNARE complex"/>
    <property type="evidence" value="ECO:0007669"/>
    <property type="project" value="TreeGrafter"/>
</dbReference>
<dbReference type="GO" id="GO:0005484">
    <property type="term" value="F:SNAP receptor activity"/>
    <property type="evidence" value="ECO:0007669"/>
    <property type="project" value="TreeGrafter"/>
</dbReference>
<keyword evidence="4 11" id="KW-0812">Transmembrane</keyword>
<dbReference type="Proteomes" id="UP000886520">
    <property type="component" value="Chromosome 9"/>
</dbReference>
<keyword evidence="8 11" id="KW-1133">Transmembrane helix</keyword>
<keyword evidence="3" id="KW-0813">Transport</keyword>
<reference evidence="12" key="1">
    <citation type="submission" date="2021-01" db="EMBL/GenBank/DDBJ databases">
        <title>Adiantum capillus-veneris genome.</title>
        <authorList>
            <person name="Fang Y."/>
            <person name="Liao Q."/>
        </authorList>
    </citation>
    <scope>NUCLEOTIDE SEQUENCE</scope>
    <source>
        <strain evidence="12">H3</strain>
        <tissue evidence="12">Leaf</tissue>
    </source>
</reference>
<evidence type="ECO:0000256" key="8">
    <source>
        <dbReference type="ARBA" id="ARBA00022989"/>
    </source>
</evidence>
<gene>
    <name evidence="12" type="ORF">GOP47_0009368</name>
</gene>
<evidence type="ECO:0000256" key="10">
    <source>
        <dbReference type="SAM" id="MobiDB-lite"/>
    </source>
</evidence>
<evidence type="ECO:0000313" key="12">
    <source>
        <dbReference type="EMBL" id="KAI5075292.1"/>
    </source>
</evidence>
<keyword evidence="9 11" id="KW-0472">Membrane</keyword>
<accession>A0A9D4ZIM6</accession>
<evidence type="ECO:0000256" key="7">
    <source>
        <dbReference type="ARBA" id="ARBA00022927"/>
    </source>
</evidence>
<keyword evidence="5" id="KW-0256">Endoplasmic reticulum</keyword>
<evidence type="ECO:0000256" key="3">
    <source>
        <dbReference type="ARBA" id="ARBA00022448"/>
    </source>
</evidence>
<dbReference type="PANTHER" id="PTHR13050:SF7">
    <property type="entry name" value="VESICLE TRANSPORT PROTEIN USE1"/>
    <property type="match status" value="1"/>
</dbReference>
<keyword evidence="6" id="KW-0931">ER-Golgi transport</keyword>
<evidence type="ECO:0000313" key="13">
    <source>
        <dbReference type="Proteomes" id="UP000886520"/>
    </source>
</evidence>
<comment type="similarity">
    <text evidence="2">Belongs to the USE1 family.</text>
</comment>
<evidence type="ECO:0000256" key="1">
    <source>
        <dbReference type="ARBA" id="ARBA00004163"/>
    </source>
</evidence>
<sequence>MNATDLYHFKIGLTKTEINLRRLLAAMPQQTNQAKLAQYVVTLREQLALLTGESGQGSLPCISEEKAKEYAGQIEVAASRVNTNELSMWDMLSSKEGVLDVPKGPRGSLMDLQEDSLTTSGLRKRLISGSHGNRNKSPSRGLDSSGGEHGGIWKSESKPSSALKIDSATLALIDKHRHLQDDLTDEMVDLARQMKEASLAMNQAVLATENVLDSTERAVEHSLAATNQANTRAQAVYSYSFKTGCLTWLIIFFMSCMFLLMVFLIRIT</sequence>
<organism evidence="12 13">
    <name type="scientific">Adiantum capillus-veneris</name>
    <name type="common">Maidenhair fern</name>
    <dbReference type="NCBI Taxonomy" id="13818"/>
    <lineage>
        <taxon>Eukaryota</taxon>
        <taxon>Viridiplantae</taxon>
        <taxon>Streptophyta</taxon>
        <taxon>Embryophyta</taxon>
        <taxon>Tracheophyta</taxon>
        <taxon>Polypodiopsida</taxon>
        <taxon>Polypodiidae</taxon>
        <taxon>Polypodiales</taxon>
        <taxon>Pteridineae</taxon>
        <taxon>Pteridaceae</taxon>
        <taxon>Vittarioideae</taxon>
        <taxon>Adiantum</taxon>
    </lineage>
</organism>
<dbReference type="PANTHER" id="PTHR13050">
    <property type="entry name" value="USE1-LIKE PROTEIN"/>
    <property type="match status" value="1"/>
</dbReference>
<keyword evidence="7" id="KW-0653">Protein transport</keyword>
<evidence type="ECO:0000256" key="11">
    <source>
        <dbReference type="SAM" id="Phobius"/>
    </source>
</evidence>
<evidence type="ECO:0000256" key="9">
    <source>
        <dbReference type="ARBA" id="ARBA00023136"/>
    </source>
</evidence>
<dbReference type="EMBL" id="JABFUD020000009">
    <property type="protein sequence ID" value="KAI5075292.1"/>
    <property type="molecule type" value="Genomic_DNA"/>
</dbReference>
<dbReference type="InterPro" id="IPR019150">
    <property type="entry name" value="Vesicle_transport_protein_Use1"/>
</dbReference>
<evidence type="ECO:0000256" key="4">
    <source>
        <dbReference type="ARBA" id="ARBA00022692"/>
    </source>
</evidence>
<feature type="region of interest" description="Disordered" evidence="10">
    <location>
        <begin position="120"/>
        <end position="158"/>
    </location>
</feature>
<keyword evidence="13" id="KW-1185">Reference proteome</keyword>
<dbReference type="GO" id="GO:0006890">
    <property type="term" value="P:retrograde vesicle-mediated transport, Golgi to endoplasmic reticulum"/>
    <property type="evidence" value="ECO:0007669"/>
    <property type="project" value="TreeGrafter"/>
</dbReference>